<evidence type="ECO:0000256" key="1">
    <source>
        <dbReference type="SAM" id="MobiDB-lite"/>
    </source>
</evidence>
<accession>A0A2M8PA85</accession>
<dbReference type="Proteomes" id="UP000229681">
    <property type="component" value="Unassembled WGS sequence"/>
</dbReference>
<feature type="region of interest" description="Disordered" evidence="1">
    <location>
        <begin position="77"/>
        <end position="99"/>
    </location>
</feature>
<comment type="caution">
    <text evidence="2">The sequence shown here is derived from an EMBL/GenBank/DDBJ whole genome shotgun (WGS) entry which is preliminary data.</text>
</comment>
<organism evidence="2 3">
    <name type="scientific">Candidatus Thermofonsia Clade 1 bacterium</name>
    <dbReference type="NCBI Taxonomy" id="2364210"/>
    <lineage>
        <taxon>Bacteria</taxon>
        <taxon>Bacillati</taxon>
        <taxon>Chloroflexota</taxon>
        <taxon>Candidatus Thermofontia</taxon>
        <taxon>Candidatus Thermofonsia Clade 1</taxon>
    </lineage>
</organism>
<dbReference type="AlphaFoldDB" id="A0A2M8PA85"/>
<evidence type="ECO:0000313" key="2">
    <source>
        <dbReference type="EMBL" id="PJF34437.1"/>
    </source>
</evidence>
<sequence length="168" mass="18688">MLDLPAAQLRIMRLMLRQGTLSYTNLLAELEKLPPEERLSRLDIDINLRQLVELGWLVREESPAQVLFKLGEMNRTSAAFKDQKPSSGQPTTRHSGGRERLSSFWSAVDEVAAEQPSRPKVNIRSGLAAELSTPPEEGPPQPPQPPKRPKVVGKLFEELSAEPSDDGE</sequence>
<evidence type="ECO:0000313" key="3">
    <source>
        <dbReference type="Proteomes" id="UP000229681"/>
    </source>
</evidence>
<feature type="compositionally biased region" description="Pro residues" evidence="1">
    <location>
        <begin position="136"/>
        <end position="146"/>
    </location>
</feature>
<proteinExistence type="predicted"/>
<feature type="compositionally biased region" description="Polar residues" evidence="1">
    <location>
        <begin position="85"/>
        <end position="94"/>
    </location>
</feature>
<protein>
    <submittedName>
        <fullName evidence="2">Uncharacterized protein</fullName>
    </submittedName>
</protein>
<dbReference type="EMBL" id="PGTM01000394">
    <property type="protein sequence ID" value="PJF34437.1"/>
    <property type="molecule type" value="Genomic_DNA"/>
</dbReference>
<gene>
    <name evidence="2" type="ORF">CUN49_15670</name>
</gene>
<name>A0A2M8PA85_9CHLR</name>
<reference evidence="2 3" key="1">
    <citation type="submission" date="2017-11" db="EMBL/GenBank/DDBJ databases">
        <title>Evolution of Phototrophy in the Chloroflexi Phylum Driven by Horizontal Gene Transfer.</title>
        <authorList>
            <person name="Ward L.M."/>
            <person name="Hemp J."/>
            <person name="Shih P.M."/>
            <person name="Mcglynn S.E."/>
            <person name="Fischer W."/>
        </authorList>
    </citation>
    <scope>NUCLEOTIDE SEQUENCE [LARGE SCALE GENOMIC DNA]</scope>
    <source>
        <strain evidence="2">JP3_13</strain>
    </source>
</reference>
<feature type="region of interest" description="Disordered" evidence="1">
    <location>
        <begin position="115"/>
        <end position="152"/>
    </location>
</feature>